<dbReference type="InterPro" id="IPR023214">
    <property type="entry name" value="HAD_sf"/>
</dbReference>
<evidence type="ECO:0000313" key="1">
    <source>
        <dbReference type="EMBL" id="KRM08107.1"/>
    </source>
</evidence>
<dbReference type="InterPro" id="IPR000150">
    <property type="entry name" value="Cof"/>
</dbReference>
<dbReference type="PATRIC" id="fig|1423735.3.peg.820"/>
<dbReference type="InterPro" id="IPR006379">
    <property type="entry name" value="HAD-SF_hydro_IIB"/>
</dbReference>
<dbReference type="Gene3D" id="3.30.1240.10">
    <property type="match status" value="1"/>
</dbReference>
<dbReference type="SUPFAM" id="SSF56784">
    <property type="entry name" value="HAD-like"/>
    <property type="match status" value="1"/>
</dbReference>
<organism evidence="1 2">
    <name type="scientific">Lapidilactobacillus concavus DSM 17758</name>
    <dbReference type="NCBI Taxonomy" id="1423735"/>
    <lineage>
        <taxon>Bacteria</taxon>
        <taxon>Bacillati</taxon>
        <taxon>Bacillota</taxon>
        <taxon>Bacilli</taxon>
        <taxon>Lactobacillales</taxon>
        <taxon>Lactobacillaceae</taxon>
        <taxon>Lapidilactobacillus</taxon>
    </lineage>
</organism>
<dbReference type="InterPro" id="IPR036412">
    <property type="entry name" value="HAD-like_sf"/>
</dbReference>
<comment type="caution">
    <text evidence="1">The sequence shown here is derived from an EMBL/GenBank/DDBJ whole genome shotgun (WGS) entry which is preliminary data.</text>
</comment>
<dbReference type="SFLD" id="SFLDG01140">
    <property type="entry name" value="C2.B:_Phosphomannomutase_and_P"/>
    <property type="match status" value="1"/>
</dbReference>
<dbReference type="NCBIfam" id="TIGR01484">
    <property type="entry name" value="HAD-SF-IIB"/>
    <property type="match status" value="1"/>
</dbReference>
<dbReference type="PANTHER" id="PTHR10000">
    <property type="entry name" value="PHOSPHOSERINE PHOSPHATASE"/>
    <property type="match status" value="1"/>
</dbReference>
<dbReference type="AlphaFoldDB" id="A0A0R1VW37"/>
<dbReference type="Pfam" id="PF08282">
    <property type="entry name" value="Hydrolase_3"/>
    <property type="match status" value="1"/>
</dbReference>
<dbReference type="GO" id="GO:0016791">
    <property type="term" value="F:phosphatase activity"/>
    <property type="evidence" value="ECO:0007669"/>
    <property type="project" value="UniProtKB-ARBA"/>
</dbReference>
<keyword evidence="2" id="KW-1185">Reference proteome</keyword>
<dbReference type="GO" id="GO:0005829">
    <property type="term" value="C:cytosol"/>
    <property type="evidence" value="ECO:0007669"/>
    <property type="project" value="TreeGrafter"/>
</dbReference>
<name>A0A0R1VW37_9LACO</name>
<dbReference type="GO" id="GO:0000287">
    <property type="term" value="F:magnesium ion binding"/>
    <property type="evidence" value="ECO:0007669"/>
    <property type="project" value="TreeGrafter"/>
</dbReference>
<accession>A0A0R1VW37</accession>
<keyword evidence="1" id="KW-0378">Hydrolase</keyword>
<gene>
    <name evidence="1" type="ORF">FC15_GL000789</name>
</gene>
<dbReference type="NCBIfam" id="TIGR00099">
    <property type="entry name" value="Cof-subfamily"/>
    <property type="match status" value="1"/>
</dbReference>
<dbReference type="SFLD" id="SFLDS00003">
    <property type="entry name" value="Haloacid_Dehalogenase"/>
    <property type="match status" value="1"/>
</dbReference>
<proteinExistence type="predicted"/>
<dbReference type="PANTHER" id="PTHR10000:SF23">
    <property type="entry name" value="5-AMINO-6-(5-PHOSPHO-D-RIBITYLAMINO)URACIL PHOSPHATASE YITU"/>
    <property type="match status" value="1"/>
</dbReference>
<dbReference type="EMBL" id="AZFX01000094">
    <property type="protein sequence ID" value="KRM08107.1"/>
    <property type="molecule type" value="Genomic_DNA"/>
</dbReference>
<dbReference type="Gene3D" id="3.40.50.1000">
    <property type="entry name" value="HAD superfamily/HAD-like"/>
    <property type="match status" value="1"/>
</dbReference>
<sequence>MWEEIELTPKLIALDLDGTTLNTEGKISSRTRRVLTKAREAGHEVVIATGRPDSISEDLYDELELTTPMINFNGALVHVPHQQWAFEYQRTLAPATVIQLLTLREQFPIKVMVAEGKRLLLADRPYANIPFLPDMLEPKVLLSAQTLQQAPISVTMFTPEENSAALRAAIQAQNFPVSVQSWGSWSGKNAALEVVSQHINKAVALKFVAEKLHFTADNIIAFGDDDNDIEMLHYAGLGIAMKNANPKIMTQIKQQTPLTNAEDGVARYLEAYLGL</sequence>
<dbReference type="CDD" id="cd07516">
    <property type="entry name" value="HAD_Pase"/>
    <property type="match status" value="1"/>
</dbReference>
<dbReference type="Proteomes" id="UP000051315">
    <property type="component" value="Unassembled WGS sequence"/>
</dbReference>
<evidence type="ECO:0000313" key="2">
    <source>
        <dbReference type="Proteomes" id="UP000051315"/>
    </source>
</evidence>
<reference evidence="1 2" key="1">
    <citation type="journal article" date="2015" name="Genome Announc.">
        <title>Expanding the biotechnology potential of lactobacilli through comparative genomics of 213 strains and associated genera.</title>
        <authorList>
            <person name="Sun Z."/>
            <person name="Harris H.M."/>
            <person name="McCann A."/>
            <person name="Guo C."/>
            <person name="Argimon S."/>
            <person name="Zhang W."/>
            <person name="Yang X."/>
            <person name="Jeffery I.B."/>
            <person name="Cooney J.C."/>
            <person name="Kagawa T.F."/>
            <person name="Liu W."/>
            <person name="Song Y."/>
            <person name="Salvetti E."/>
            <person name="Wrobel A."/>
            <person name="Rasinkangas P."/>
            <person name="Parkhill J."/>
            <person name="Rea M.C."/>
            <person name="O'Sullivan O."/>
            <person name="Ritari J."/>
            <person name="Douillard F.P."/>
            <person name="Paul Ross R."/>
            <person name="Yang R."/>
            <person name="Briner A.E."/>
            <person name="Felis G.E."/>
            <person name="de Vos W.M."/>
            <person name="Barrangou R."/>
            <person name="Klaenhammer T.R."/>
            <person name="Caufield P.W."/>
            <person name="Cui Y."/>
            <person name="Zhang H."/>
            <person name="O'Toole P.W."/>
        </authorList>
    </citation>
    <scope>NUCLEOTIDE SEQUENCE [LARGE SCALE GENOMIC DNA]</scope>
    <source>
        <strain evidence="1 2">DSM 17758</strain>
    </source>
</reference>
<protein>
    <submittedName>
        <fullName evidence="1">HAD superfamily hydrolase</fullName>
    </submittedName>
</protein>
<dbReference type="STRING" id="1423735.FC15_GL000789"/>